<evidence type="ECO:0000313" key="7">
    <source>
        <dbReference type="EMBL" id="EMS54934.1"/>
    </source>
</evidence>
<evidence type="ECO:0000259" key="6">
    <source>
        <dbReference type="Pfam" id="PF00955"/>
    </source>
</evidence>
<dbReference type="EMBL" id="KD176780">
    <property type="protein sequence ID" value="EMS54934.1"/>
    <property type="molecule type" value="Genomic_DNA"/>
</dbReference>
<dbReference type="Gene3D" id="1.10.287.570">
    <property type="entry name" value="Helical hairpin bin"/>
    <property type="match status" value="1"/>
</dbReference>
<dbReference type="GO" id="GO:0050801">
    <property type="term" value="P:monoatomic ion homeostasis"/>
    <property type="evidence" value="ECO:0007669"/>
    <property type="project" value="TreeGrafter"/>
</dbReference>
<feature type="domain" description="Bicarbonate transporter-like transmembrane" evidence="6">
    <location>
        <begin position="7"/>
        <end position="193"/>
    </location>
</feature>
<keyword evidence="4" id="KW-1133">Transmembrane helix</keyword>
<dbReference type="PANTHER" id="PTHR11453">
    <property type="entry name" value="ANION EXCHANGE PROTEIN"/>
    <property type="match status" value="1"/>
</dbReference>
<dbReference type="STRING" id="4572.M8A3D7"/>
<evidence type="ECO:0000256" key="1">
    <source>
        <dbReference type="ARBA" id="ARBA00004141"/>
    </source>
</evidence>
<evidence type="ECO:0000256" key="2">
    <source>
        <dbReference type="ARBA" id="ARBA00006262"/>
    </source>
</evidence>
<gene>
    <name evidence="7" type="ORF">TRIUR3_24285</name>
</gene>
<dbReference type="InterPro" id="IPR011531">
    <property type="entry name" value="HCO3_transpt-like_TM_dom"/>
</dbReference>
<dbReference type="GO" id="GO:0005452">
    <property type="term" value="F:solute:inorganic anion antiporter activity"/>
    <property type="evidence" value="ECO:0007669"/>
    <property type="project" value="InterPro"/>
</dbReference>
<name>M8A3D7_TRIUA</name>
<dbReference type="PANTHER" id="PTHR11453:SF31">
    <property type="entry name" value="BORON TRANSPORTER"/>
    <property type="match status" value="1"/>
</dbReference>
<evidence type="ECO:0000256" key="4">
    <source>
        <dbReference type="ARBA" id="ARBA00022989"/>
    </source>
</evidence>
<accession>M8A3D7</accession>
<reference evidence="7" key="1">
    <citation type="journal article" date="2013" name="Nature">
        <title>Draft genome of the wheat A-genome progenitor Triticum urartu.</title>
        <authorList>
            <person name="Ling H.Q."/>
            <person name="Zhao S."/>
            <person name="Liu D."/>
            <person name="Wang J."/>
            <person name="Sun H."/>
            <person name="Zhang C."/>
            <person name="Fan H."/>
            <person name="Li D."/>
            <person name="Dong L."/>
            <person name="Tao Y."/>
            <person name="Gao C."/>
            <person name="Wu H."/>
            <person name="Li Y."/>
            <person name="Cui Y."/>
            <person name="Guo X."/>
            <person name="Zheng S."/>
            <person name="Wang B."/>
            <person name="Yu K."/>
            <person name="Liang Q."/>
            <person name="Yang W."/>
            <person name="Lou X."/>
            <person name="Chen J."/>
            <person name="Feng M."/>
            <person name="Jian J."/>
            <person name="Zhang X."/>
            <person name="Luo G."/>
            <person name="Jiang Y."/>
            <person name="Liu J."/>
            <person name="Wang Z."/>
            <person name="Sha Y."/>
            <person name="Zhang B."/>
            <person name="Wu H."/>
            <person name="Tang D."/>
            <person name="Shen Q."/>
            <person name="Xue P."/>
            <person name="Zou S."/>
            <person name="Wang X."/>
            <person name="Liu X."/>
            <person name="Wang F."/>
            <person name="Yang Y."/>
            <person name="An X."/>
            <person name="Dong Z."/>
            <person name="Zhang K."/>
            <person name="Zhang X."/>
            <person name="Luo M.C."/>
            <person name="Dvorak J."/>
            <person name="Tong Y."/>
            <person name="Wang J."/>
            <person name="Yang H."/>
            <person name="Li Z."/>
            <person name="Wang D."/>
            <person name="Zhang A."/>
            <person name="Wang J."/>
        </authorList>
    </citation>
    <scope>NUCLEOTIDE SEQUENCE</scope>
</reference>
<evidence type="ECO:0000256" key="5">
    <source>
        <dbReference type="ARBA" id="ARBA00023136"/>
    </source>
</evidence>
<comment type="similarity">
    <text evidence="2">Belongs to the anion exchanger (TC 2.A.31.3) family.</text>
</comment>
<keyword evidence="3" id="KW-0812">Transmembrane</keyword>
<feature type="domain" description="Bicarbonate transporter-like transmembrane" evidence="6">
    <location>
        <begin position="473"/>
        <end position="615"/>
    </location>
</feature>
<feature type="domain" description="Bicarbonate transporter-like transmembrane" evidence="6">
    <location>
        <begin position="215"/>
        <end position="387"/>
    </location>
</feature>
<dbReference type="OMA" id="GICRRET"/>
<dbReference type="GO" id="GO:0005886">
    <property type="term" value="C:plasma membrane"/>
    <property type="evidence" value="ECO:0007669"/>
    <property type="project" value="TreeGrafter"/>
</dbReference>
<dbReference type="AlphaFoldDB" id="M8A3D7"/>
<evidence type="ECO:0000256" key="3">
    <source>
        <dbReference type="ARBA" id="ARBA00022692"/>
    </source>
</evidence>
<dbReference type="Pfam" id="PF00955">
    <property type="entry name" value="HCO3_cotransp"/>
    <property type="match status" value="3"/>
</dbReference>
<proteinExistence type="inferred from homology"/>
<keyword evidence="5" id="KW-0472">Membrane</keyword>
<dbReference type="eggNOG" id="KOG1172">
    <property type="taxonomic scope" value="Eukaryota"/>
</dbReference>
<comment type="subcellular location">
    <subcellularLocation>
        <location evidence="1">Membrane</location>
        <topology evidence="1">Multi-pass membrane protein</topology>
    </subcellularLocation>
</comment>
<dbReference type="GO" id="GO:0006820">
    <property type="term" value="P:monoatomic anion transport"/>
    <property type="evidence" value="ECO:0007669"/>
    <property type="project" value="InterPro"/>
</dbReference>
<protein>
    <submittedName>
        <fullName evidence="7">Boron transporter 4</fullName>
    </submittedName>
</protein>
<sequence length="989" mass="109570">MEPKKTLFKGVIEDFRGRASCYKQDWHNGFSSGFSCVDCVECNLLTVRILAPTLYIFFASALPVIAFGEQLSKDTDGTLTTVETLASTAICGIIHSVLGGQPLLIVGVAEPTIIMYTYLYSFAKNQPNLGERLFLAWAGWVCIWTAVMLFLMAMFNAAAALNRFTRFAGELFGMLITILFMQEAIKGMLSEFSVPEGKDQSLPIYQFQWVYINGLLGVIFSMGLLYTALKSRSARSSLYGAGWLRNVIADYGVPLMVILWTALSYSLPTKIPSGVPRRLFTPLPWEPKSLQHWTVAKELFSVPLAYILLAIVPAVMVAGLYFFDHSVASQMAQQKEFNLKNPSAYHYDILVLSFSVLICGLLGIPPSNGVLPQAPMHTRSLAVLRRQALRKQMVRTAKEGMMNNASSSEVYGKMQEVFIKMDDKGNEDSAHKELKELKDAVITEGKKITEGNGAVTAPEVFDPEKHLEAYLPVRVNEQRVSNLLQSLLVAGCIGVVPVIQKIPTSVLWGYFGYMSIDSLPGNQFGERLQLLFIAPRRRYKVLEGAHASFLESVPFNQILAFTVFQLIYLLIVWGMTWIPVAGILFPLLFFFLVIIREHLLPKFFDTRHLWELDASEYEECEGVHRDPSIPEHVAAARISFGSLAQGDGESITRGIEDPSEYTAEVMEEFTTHRGELKHRAPSFRDERLIREIVQQRPFTGMNLLTEGAKNAAAPELCPDDETVLPDLFFCSYTALTTKGDCSTKTFYWHESPDGGCKKCGSSLLIRVTSKTRRSHTRLWPLGARGTHRCRGGPPLMLRNAATCVAKGRPRAGPSTSAKRGDDVSSASHTIGVGAVPCFCYGQCCCEVVMLRQSCTREATMVLEPATTSGGDRPGVARAIAPDNKETSNTVIQRLQLSCMGVEEVIKDGAAGSGMVLRDDKGGVIFAAYRRIYYCNEALEAQLHAIMEGKAMNSDASSNEEYGPTELDKMIEAEFFSLSHSNEEVDMIML</sequence>
<dbReference type="InterPro" id="IPR003020">
    <property type="entry name" value="HCO3_transpt_euk"/>
</dbReference>
<organism evidence="7">
    <name type="scientific">Triticum urartu</name>
    <name type="common">Red wild einkorn</name>
    <name type="synonym">Crithodium urartu</name>
    <dbReference type="NCBI Taxonomy" id="4572"/>
    <lineage>
        <taxon>Eukaryota</taxon>
        <taxon>Viridiplantae</taxon>
        <taxon>Streptophyta</taxon>
        <taxon>Embryophyta</taxon>
        <taxon>Tracheophyta</taxon>
        <taxon>Spermatophyta</taxon>
        <taxon>Magnoliopsida</taxon>
        <taxon>Liliopsida</taxon>
        <taxon>Poales</taxon>
        <taxon>Poaceae</taxon>
        <taxon>BOP clade</taxon>
        <taxon>Pooideae</taxon>
        <taxon>Triticodae</taxon>
        <taxon>Triticeae</taxon>
        <taxon>Triticinae</taxon>
        <taxon>Triticum</taxon>
    </lineage>
</organism>